<dbReference type="AlphaFoldDB" id="A0A1Y1S1I3"/>
<evidence type="ECO:0008006" key="3">
    <source>
        <dbReference type="Google" id="ProtNLM"/>
    </source>
</evidence>
<dbReference type="Gene3D" id="3.40.50.2000">
    <property type="entry name" value="Glycogen Phosphorylase B"/>
    <property type="match status" value="1"/>
</dbReference>
<proteinExistence type="predicted"/>
<dbReference type="PANTHER" id="PTHR43861">
    <property type="entry name" value="TRANS-ACONITATE 2-METHYLTRANSFERASE-RELATED"/>
    <property type="match status" value="1"/>
</dbReference>
<dbReference type="OrthoDB" id="338505at2"/>
<dbReference type="Gene3D" id="3.40.50.150">
    <property type="entry name" value="Vaccinia Virus protein VP39"/>
    <property type="match status" value="1"/>
</dbReference>
<dbReference type="STRING" id="1963862.B4O97_05275"/>
<evidence type="ECO:0000313" key="2">
    <source>
        <dbReference type="Proteomes" id="UP000192343"/>
    </source>
</evidence>
<dbReference type="PANTHER" id="PTHR43861:SF6">
    <property type="entry name" value="METHYLTRANSFERASE TYPE 11"/>
    <property type="match status" value="1"/>
</dbReference>
<dbReference type="Pfam" id="PF13489">
    <property type="entry name" value="Methyltransf_23"/>
    <property type="match status" value="1"/>
</dbReference>
<gene>
    <name evidence="1" type="ORF">B4O97_05275</name>
</gene>
<sequence length="593" mass="66610">MGKEGSKKILAVPSVRRGNGSGHLHRMLHLAAEHPRRVSLFLDRTGKLTPGPTINLKPYEEFIRSEIDFRQLQKESWSYILLDQRETPVSLLAGLKELIPGTPVAAVDEGGKHRKSLEYLIDTLPSLRRQECNLFKPDLNPRPLRRSLYYNCPLKFEKVLISFGGEDPRGLTLPTLIALGKIPFLSRTSITVAAGPAFRELSLPSDIEILRAPGNLREYLSDYDCLITSYGLTALEALAAGIPVVTVNPSRYHSRLAKKTGLLVCGTGKPDAGRLKRALENPRKLIGRCALAEENLRDTADADPSPAELSPSASVCPGCGAAPGRVLGRFPERTFYRCASCTLVYQQRWIPDSTVYNHAYFFDEYKRQYGKSYLDDFAHIRSMGRERLRNIRIENSDPSLLDVGCAYGPFLEAAREAGFRIEGLEPSKEAARWAEEHLGCRVSPMGLEEFVRKNPQKKWDVVTLWYVIEHFPDLESALQQLSGMVKPGGMLALGTPNGAGISARRNLKKFLAASPADHYTILSPKSVKRLLKQKGFRVEKMRIPGMHRERFPVLFRILWPFTAGIARLLRLGDTFEVYARRMDRERKDNSREG</sequence>
<dbReference type="SUPFAM" id="SSF53335">
    <property type="entry name" value="S-adenosyl-L-methionine-dependent methyltransferases"/>
    <property type="match status" value="1"/>
</dbReference>
<protein>
    <recommendedName>
        <fullName evidence="3">Methyltransferase domain-containing protein</fullName>
    </recommendedName>
</protein>
<comment type="caution">
    <text evidence="1">The sequence shown here is derived from an EMBL/GenBank/DDBJ whole genome shotgun (WGS) entry which is preliminary data.</text>
</comment>
<name>A0A1Y1S1I3_9SPIO</name>
<evidence type="ECO:0000313" key="1">
    <source>
        <dbReference type="EMBL" id="ORC36488.1"/>
    </source>
</evidence>
<accession>A0A1Y1S1I3</accession>
<dbReference type="EMBL" id="MWQY01000005">
    <property type="protein sequence ID" value="ORC36488.1"/>
    <property type="molecule type" value="Genomic_DNA"/>
</dbReference>
<dbReference type="RefSeq" id="WP_083048970.1">
    <property type="nucleotide sequence ID" value="NZ_MWQY01000005.1"/>
</dbReference>
<keyword evidence="2" id="KW-1185">Reference proteome</keyword>
<dbReference type="CDD" id="cd02440">
    <property type="entry name" value="AdoMet_MTases"/>
    <property type="match status" value="1"/>
</dbReference>
<reference evidence="1 2" key="1">
    <citation type="submission" date="2017-03" db="EMBL/GenBank/DDBJ databases">
        <title>Draft Genome sequence of Marispirochaeta sp. strain JC444.</title>
        <authorList>
            <person name="Shivani Y."/>
            <person name="Subhash Y."/>
            <person name="Sasikala C."/>
            <person name="Ramana C."/>
        </authorList>
    </citation>
    <scope>NUCLEOTIDE SEQUENCE [LARGE SCALE GENOMIC DNA]</scope>
    <source>
        <strain evidence="1 2">JC444</strain>
    </source>
</reference>
<dbReference type="Proteomes" id="UP000192343">
    <property type="component" value="Unassembled WGS sequence"/>
</dbReference>
<organism evidence="1 2">
    <name type="scientific">Marispirochaeta aestuarii</name>
    <dbReference type="NCBI Taxonomy" id="1963862"/>
    <lineage>
        <taxon>Bacteria</taxon>
        <taxon>Pseudomonadati</taxon>
        <taxon>Spirochaetota</taxon>
        <taxon>Spirochaetia</taxon>
        <taxon>Spirochaetales</taxon>
        <taxon>Spirochaetaceae</taxon>
        <taxon>Marispirochaeta</taxon>
    </lineage>
</organism>
<dbReference type="SUPFAM" id="SSF53756">
    <property type="entry name" value="UDP-Glycosyltransferase/glycogen phosphorylase"/>
    <property type="match status" value="1"/>
</dbReference>
<dbReference type="InterPro" id="IPR029063">
    <property type="entry name" value="SAM-dependent_MTases_sf"/>
</dbReference>